<dbReference type="NCBIfam" id="TIGR01200">
    <property type="entry name" value="GLPGLI"/>
    <property type="match status" value="1"/>
</dbReference>
<keyword evidence="3" id="KW-1185">Reference proteome</keyword>
<dbReference type="Proteomes" id="UP000321907">
    <property type="component" value="Unassembled WGS sequence"/>
</dbReference>
<keyword evidence="1" id="KW-0732">Signal</keyword>
<gene>
    <name evidence="2" type="ORF">FUA23_01895</name>
</gene>
<dbReference type="EMBL" id="VOXD01000002">
    <property type="protein sequence ID" value="TXF91471.1"/>
    <property type="molecule type" value="Genomic_DNA"/>
</dbReference>
<reference evidence="2 3" key="1">
    <citation type="submission" date="2019-08" db="EMBL/GenBank/DDBJ databases">
        <title>Lewinella sp. strain SSH13 Genome sequencing and assembly.</title>
        <authorList>
            <person name="Kim I."/>
        </authorList>
    </citation>
    <scope>NUCLEOTIDE SEQUENCE [LARGE SCALE GENOMIC DNA]</scope>
    <source>
        <strain evidence="2 3">SSH13</strain>
    </source>
</reference>
<dbReference type="InterPro" id="IPR005901">
    <property type="entry name" value="GLPGLI"/>
</dbReference>
<protein>
    <submittedName>
        <fullName evidence="2">GLPGLI family protein</fullName>
    </submittedName>
</protein>
<evidence type="ECO:0000256" key="1">
    <source>
        <dbReference type="SAM" id="SignalP"/>
    </source>
</evidence>
<dbReference type="Pfam" id="PF09697">
    <property type="entry name" value="Porph_ging"/>
    <property type="match status" value="1"/>
</dbReference>
<accession>A0A5C7FTP3</accession>
<feature type="chain" id="PRO_5022712984" evidence="1">
    <location>
        <begin position="23"/>
        <end position="264"/>
    </location>
</feature>
<dbReference type="RefSeq" id="WP_147929011.1">
    <property type="nucleotide sequence ID" value="NZ_VOXD01000002.1"/>
</dbReference>
<dbReference type="AlphaFoldDB" id="A0A5C7FTP3"/>
<proteinExistence type="predicted"/>
<comment type="caution">
    <text evidence="2">The sequence shown here is derived from an EMBL/GenBank/DDBJ whole genome shotgun (WGS) entry which is preliminary data.</text>
</comment>
<evidence type="ECO:0000313" key="2">
    <source>
        <dbReference type="EMBL" id="TXF91471.1"/>
    </source>
</evidence>
<feature type="signal peptide" evidence="1">
    <location>
        <begin position="1"/>
        <end position="22"/>
    </location>
</feature>
<sequence length="264" mass="29717">MLAKQLTTLAILLLLANVEVDAQVMRATYLIESTTTLSEYHNGKGELYFNAGKSLFIHASWPGASGYDSSEGKYRRVIGDKEGMPVFTDRKSNIQVYKSIYLAQKKTPWIFEDTIPRINWSITNNEKVISGHSVLHATGAYGDRIYDAWYSPEIPVPFGPYRLGGLPGLILEAKSRDGVVNFEFAGFTANVTEHPDLKAPVEGTHVSQDGFKDWVIKHLLRIEATSTSEYQSTIGSCDTDYTIEKDRWPYIYEYKKERAEAGNK</sequence>
<name>A0A5C7FTP3_9BACT</name>
<organism evidence="2 3">
    <name type="scientific">Neolewinella aurantiaca</name>
    <dbReference type="NCBI Taxonomy" id="2602767"/>
    <lineage>
        <taxon>Bacteria</taxon>
        <taxon>Pseudomonadati</taxon>
        <taxon>Bacteroidota</taxon>
        <taxon>Saprospiria</taxon>
        <taxon>Saprospirales</taxon>
        <taxon>Lewinellaceae</taxon>
        <taxon>Neolewinella</taxon>
    </lineage>
</organism>
<evidence type="ECO:0000313" key="3">
    <source>
        <dbReference type="Proteomes" id="UP000321907"/>
    </source>
</evidence>
<dbReference type="OrthoDB" id="1440774at2"/>